<evidence type="ECO:0000256" key="8">
    <source>
        <dbReference type="ARBA" id="ARBA00025798"/>
    </source>
</evidence>
<dbReference type="InterPro" id="IPR024134">
    <property type="entry name" value="SOD_Cu/Zn_/chaperone"/>
</dbReference>
<keyword evidence="6" id="KW-0479">Metal-binding</keyword>
<evidence type="ECO:0000256" key="6">
    <source>
        <dbReference type="ARBA" id="ARBA00022723"/>
    </source>
</evidence>
<evidence type="ECO:0000256" key="9">
    <source>
        <dbReference type="ARBA" id="ARBA00032899"/>
    </source>
</evidence>
<dbReference type="AlphaFoldDB" id="A0A4S2N511"/>
<evidence type="ECO:0000313" key="11">
    <source>
        <dbReference type="EMBL" id="TGZ84134.1"/>
    </source>
</evidence>
<accession>A0A4S2N511</accession>
<sequence length="244" mass="25895">MTIQPFETLFAVPLECEECIKSVSTSLRELQGIQTVNADLKEQLVSITGTAAPSAIVEAIQATGRDAILRGSGLPNSAAVSILETHAGGPGYGVRGLARMVQVAPKLTIIDLTVHGLSPGTYFATVRENGDISAGAASTGGVWRTGSDQDDIPRGQFGKIEVGKSGVGSVLLDKPVEVWEMIGRSFVVSKQQRDQDGKLKDDQDTLVGVIARSAGVWENLKTVCSCSGKNLWEERKENVGRGMK</sequence>
<evidence type="ECO:0000256" key="3">
    <source>
        <dbReference type="ARBA" id="ARBA00010636"/>
    </source>
</evidence>
<comment type="similarity">
    <text evidence="8">In the C-terminal section; belongs to the Cu-Zn superoxide dismutase family.</text>
</comment>
<dbReference type="InterPro" id="IPR036423">
    <property type="entry name" value="SOD-like_Cu/Zn_dom_sf"/>
</dbReference>
<dbReference type="STRING" id="341454.A0A4S2N511"/>
<dbReference type="InParanoid" id="A0A4S2N511"/>
<dbReference type="OrthoDB" id="666972at2759"/>
<dbReference type="PANTHER" id="PTHR10003">
    <property type="entry name" value="SUPEROXIDE DISMUTASE CU-ZN -RELATED"/>
    <property type="match status" value="1"/>
</dbReference>
<evidence type="ECO:0000313" key="12">
    <source>
        <dbReference type="Proteomes" id="UP000298138"/>
    </source>
</evidence>
<dbReference type="GO" id="GO:0005737">
    <property type="term" value="C:cytoplasm"/>
    <property type="evidence" value="ECO:0007669"/>
    <property type="project" value="UniProtKB-SubCell"/>
</dbReference>
<evidence type="ECO:0000256" key="2">
    <source>
        <dbReference type="ARBA" id="ARBA00004496"/>
    </source>
</evidence>
<dbReference type="FunFam" id="3.30.70.100:FF:000038">
    <property type="entry name" value="Superoxide dismutase 1 copper chaperone"/>
    <property type="match status" value="1"/>
</dbReference>
<evidence type="ECO:0000256" key="7">
    <source>
        <dbReference type="ARBA" id="ARBA00023157"/>
    </source>
</evidence>
<evidence type="ECO:0000259" key="10">
    <source>
        <dbReference type="PROSITE" id="PS50846"/>
    </source>
</evidence>
<reference evidence="11 12" key="1">
    <citation type="submission" date="2019-04" db="EMBL/GenBank/DDBJ databases">
        <title>Comparative genomics and transcriptomics to analyze fruiting body development in filamentous ascomycetes.</title>
        <authorList>
            <consortium name="DOE Joint Genome Institute"/>
            <person name="Lutkenhaus R."/>
            <person name="Traeger S."/>
            <person name="Breuer J."/>
            <person name="Kuo A."/>
            <person name="Lipzen A."/>
            <person name="Pangilinan J."/>
            <person name="Dilworth D."/>
            <person name="Sandor L."/>
            <person name="Poggeler S."/>
            <person name="Barry K."/>
            <person name="Grigoriev I.V."/>
            <person name="Nowrousian M."/>
        </authorList>
    </citation>
    <scope>NUCLEOTIDE SEQUENCE [LARGE SCALE GENOMIC DNA]</scope>
    <source>
        <strain evidence="11 12">CBS 389.68</strain>
    </source>
</reference>
<gene>
    <name evidence="11" type="ORF">EX30DRAFT_99693</name>
</gene>
<dbReference type="GO" id="GO:0005507">
    <property type="term" value="F:copper ion binding"/>
    <property type="evidence" value="ECO:0007669"/>
    <property type="project" value="InterPro"/>
</dbReference>
<proteinExistence type="inferred from homology"/>
<dbReference type="SUPFAM" id="SSF55008">
    <property type="entry name" value="HMA, heavy metal-associated domain"/>
    <property type="match status" value="1"/>
</dbReference>
<evidence type="ECO:0000256" key="1">
    <source>
        <dbReference type="ARBA" id="ARBA00001973"/>
    </source>
</evidence>
<keyword evidence="7" id="KW-1015">Disulfide bond</keyword>
<dbReference type="GO" id="GO:0006801">
    <property type="term" value="P:superoxide metabolic process"/>
    <property type="evidence" value="ECO:0007669"/>
    <property type="project" value="InterPro"/>
</dbReference>
<feature type="domain" description="HMA" evidence="10">
    <location>
        <begin position="5"/>
        <end position="68"/>
    </location>
</feature>
<evidence type="ECO:0000256" key="5">
    <source>
        <dbReference type="ARBA" id="ARBA00022490"/>
    </source>
</evidence>
<dbReference type="Pfam" id="PF00080">
    <property type="entry name" value="Sod_Cu"/>
    <property type="match status" value="1"/>
</dbReference>
<dbReference type="SUPFAM" id="SSF49329">
    <property type="entry name" value="Cu,Zn superoxide dismutase-like"/>
    <property type="match status" value="1"/>
</dbReference>
<comment type="similarity">
    <text evidence="3">Belongs to the CCS1 family.</text>
</comment>
<dbReference type="InterPro" id="IPR036163">
    <property type="entry name" value="HMA_dom_sf"/>
</dbReference>
<dbReference type="InterPro" id="IPR001424">
    <property type="entry name" value="SOD_Cu_Zn_dom"/>
</dbReference>
<evidence type="ECO:0000256" key="4">
    <source>
        <dbReference type="ARBA" id="ARBA00016103"/>
    </source>
</evidence>
<dbReference type="InterPro" id="IPR006121">
    <property type="entry name" value="HMA_dom"/>
</dbReference>
<protein>
    <recommendedName>
        <fullName evidence="4">Superoxide dismutase 1 copper chaperone</fullName>
    </recommendedName>
    <alternativeName>
        <fullName evidence="9">Superoxide dismutase copper chaperone</fullName>
    </alternativeName>
</protein>
<keyword evidence="12" id="KW-1185">Reference proteome</keyword>
<dbReference type="EMBL" id="ML220113">
    <property type="protein sequence ID" value="TGZ84134.1"/>
    <property type="molecule type" value="Genomic_DNA"/>
</dbReference>
<keyword evidence="5" id="KW-0963">Cytoplasm</keyword>
<dbReference type="Proteomes" id="UP000298138">
    <property type="component" value="Unassembled WGS sequence"/>
</dbReference>
<dbReference type="PROSITE" id="PS50846">
    <property type="entry name" value="HMA_2"/>
    <property type="match status" value="1"/>
</dbReference>
<dbReference type="Pfam" id="PF00403">
    <property type="entry name" value="HMA"/>
    <property type="match status" value="1"/>
</dbReference>
<organism evidence="11 12">
    <name type="scientific">Ascodesmis nigricans</name>
    <dbReference type="NCBI Taxonomy" id="341454"/>
    <lineage>
        <taxon>Eukaryota</taxon>
        <taxon>Fungi</taxon>
        <taxon>Dikarya</taxon>
        <taxon>Ascomycota</taxon>
        <taxon>Pezizomycotina</taxon>
        <taxon>Pezizomycetes</taxon>
        <taxon>Pezizales</taxon>
        <taxon>Ascodesmidaceae</taxon>
        <taxon>Ascodesmis</taxon>
    </lineage>
</organism>
<comment type="cofactor">
    <cofactor evidence="1">
        <name>Cu(2+)</name>
        <dbReference type="ChEBI" id="CHEBI:29036"/>
    </cofactor>
</comment>
<comment type="subcellular location">
    <subcellularLocation>
        <location evidence="2">Cytoplasm</location>
    </subcellularLocation>
</comment>
<dbReference type="FunCoup" id="A0A4S2N511">
    <property type="interactions" value="265"/>
</dbReference>
<name>A0A4S2N511_9PEZI</name>
<dbReference type="Gene3D" id="3.30.70.100">
    <property type="match status" value="1"/>
</dbReference>
<dbReference type="Gene3D" id="2.60.40.200">
    <property type="entry name" value="Superoxide dismutase, copper/zinc binding domain"/>
    <property type="match status" value="1"/>
</dbReference>